<dbReference type="InterPro" id="IPR028037">
    <property type="entry name" value="Antitoxin_Rv0909/MT0933"/>
</dbReference>
<accession>W9GAU6</accession>
<dbReference type="AlphaFoldDB" id="W9GAU6"/>
<organism evidence="2 3">
    <name type="scientific">Intrasporangium oryzae NRRL B-24470</name>
    <dbReference type="NCBI Taxonomy" id="1386089"/>
    <lineage>
        <taxon>Bacteria</taxon>
        <taxon>Bacillati</taxon>
        <taxon>Actinomycetota</taxon>
        <taxon>Actinomycetes</taxon>
        <taxon>Micrococcales</taxon>
        <taxon>Intrasporangiaceae</taxon>
        <taxon>Intrasporangium</taxon>
    </lineage>
</organism>
<sequence length="116" mass="12299">MSFSEQMRQKAEEVRLQAKAKDFGDAVAQMVKATVEIAAGYASQNRAKVDGMLDKAEVTIVDRTGSKHADTVAKVRGKVDQGFDKLVEHGGAKPGVPDDTTSAFTDDDEPSAGSPS</sequence>
<reference evidence="2 3" key="1">
    <citation type="submission" date="2013-08" db="EMBL/GenBank/DDBJ databases">
        <title>Intrasporangium oryzae NRRL B-24470.</title>
        <authorList>
            <person name="Liu H."/>
            <person name="Wang G."/>
        </authorList>
    </citation>
    <scope>NUCLEOTIDE SEQUENCE [LARGE SCALE GENOMIC DNA]</scope>
    <source>
        <strain evidence="2 3">NRRL B-24470</strain>
    </source>
</reference>
<keyword evidence="3" id="KW-1185">Reference proteome</keyword>
<name>W9GAU6_9MICO</name>
<dbReference type="RefSeq" id="WP_034800993.1">
    <property type="nucleotide sequence ID" value="NZ_AWSA01000003.1"/>
</dbReference>
<protein>
    <recommendedName>
        <fullName evidence="4">Antitoxin</fullName>
    </recommendedName>
</protein>
<dbReference type="Proteomes" id="UP000019489">
    <property type="component" value="Unassembled WGS sequence"/>
</dbReference>
<dbReference type="OrthoDB" id="4868793at2"/>
<evidence type="ECO:0008006" key="4">
    <source>
        <dbReference type="Google" id="ProtNLM"/>
    </source>
</evidence>
<evidence type="ECO:0000256" key="1">
    <source>
        <dbReference type="SAM" id="MobiDB-lite"/>
    </source>
</evidence>
<gene>
    <name evidence="2" type="ORF">N865_19075</name>
</gene>
<evidence type="ECO:0000313" key="2">
    <source>
        <dbReference type="EMBL" id="EWT03321.1"/>
    </source>
</evidence>
<dbReference type="EMBL" id="AWSA01000003">
    <property type="protein sequence ID" value="EWT03321.1"/>
    <property type="molecule type" value="Genomic_DNA"/>
</dbReference>
<proteinExistence type="predicted"/>
<dbReference type="STRING" id="1386089.N865_19075"/>
<dbReference type="eggNOG" id="COG4086">
    <property type="taxonomic scope" value="Bacteria"/>
</dbReference>
<dbReference type="Pfam" id="PF14013">
    <property type="entry name" value="MT0933_antitox"/>
    <property type="match status" value="1"/>
</dbReference>
<evidence type="ECO:0000313" key="3">
    <source>
        <dbReference type="Proteomes" id="UP000019489"/>
    </source>
</evidence>
<feature type="region of interest" description="Disordered" evidence="1">
    <location>
        <begin position="86"/>
        <end position="116"/>
    </location>
</feature>
<comment type="caution">
    <text evidence="2">The sequence shown here is derived from an EMBL/GenBank/DDBJ whole genome shotgun (WGS) entry which is preliminary data.</text>
</comment>